<dbReference type="InterPro" id="IPR051915">
    <property type="entry name" value="Cellulose_Degrad_GH3"/>
</dbReference>
<dbReference type="InterPro" id="IPR002772">
    <property type="entry name" value="Glyco_hydro_3_C"/>
</dbReference>
<dbReference type="PANTHER" id="PTHR30620:SF77">
    <property type="entry name" value="LYSOSOMAL BETA GLUCOSIDASE-LIKE"/>
    <property type="match status" value="1"/>
</dbReference>
<evidence type="ECO:0000259" key="3">
    <source>
        <dbReference type="Pfam" id="PF01915"/>
    </source>
</evidence>
<keyword evidence="1" id="KW-0378">Hydrolase</keyword>
<sequence>MESEVQQDQKLEEEVSQILSRLSIEEKVGQIIQTEIKFTTPEDVRDFHLGSVLNGGGSFPANNKYATPQEWIDLAQAYYAASMDNSDGKLGIPIIWGTDAVHGHNNVIGATLFPHNIGLGATQNPDLMRKIGEATAREVAVTGIDWIFAPTVATARDDHWGRTYEGYSEDPELVRAYAGEIVRGIQGQGDSSFGDGRLVSTAKHFIGDGGTHLGIDRGDTRVSEQELRDIHGQGYFSALEAGVQTVMASFNSWNGEKLHGSEYMLTNVLKEQMGFDGFVVGDWLGHSFVPGCSETSCPQTINAGLDMFMASNEDWKSLYRNTVKQVESGEIPMARLDDAVTRILRVKLRAGLFDAPPAERALAGSTDIIGSEEHREIARQAVRESIVLLKNQNNLLPLSRDIKVLVAGDGADNIGKQAGGWTISWQGTGNTNADFPGATSIYDGIRAAVESAGGKASLSIDGSFANEAKPDVAIVVYGENPYAEMQGDLKTLEYQAGSHADLKVLKSLQSKGIPVVSVFLTGRPLWVNPEINASDAFAVAWLPGSEGAAVSDVLFRKADGEVNHDFTGRLSFTWPMTLEQKVINRNDTAYEPLFAYGYGLGAGQQDLLAANLPEDRPNGSNAAPATAELFDARPLAPWHLVIVNSQGSEIEMTGNRHEMPEVSISAVDRNTQEDSRNVVWSGNGTGSVRLRAENNRLDFSHYLAADSALNIELKIDQNSGAPVFANLHCGDNCSSAFDIAPLIKGFTPGEWNSISISLGCFNTNNVDFSKVSAPFELSSAASLDLTFSNVSIGASGSETHSCSPEMAATPEQ</sequence>
<name>A0ABQ6M0T7_9GAMM</name>
<organism evidence="5 6">
    <name type="scientific">Biformimicrobium ophioploci</name>
    <dbReference type="NCBI Taxonomy" id="3036711"/>
    <lineage>
        <taxon>Bacteria</taxon>
        <taxon>Pseudomonadati</taxon>
        <taxon>Pseudomonadota</taxon>
        <taxon>Gammaproteobacteria</taxon>
        <taxon>Cellvibrionales</taxon>
        <taxon>Microbulbiferaceae</taxon>
        <taxon>Biformimicrobium</taxon>
    </lineage>
</organism>
<evidence type="ECO:0000313" key="5">
    <source>
        <dbReference type="EMBL" id="GMG87960.1"/>
    </source>
</evidence>
<dbReference type="Proteomes" id="UP001224392">
    <property type="component" value="Unassembled WGS sequence"/>
</dbReference>
<comment type="caution">
    <text evidence="5">The sequence shown here is derived from an EMBL/GenBank/DDBJ whole genome shotgun (WGS) entry which is preliminary data.</text>
</comment>
<dbReference type="InterPro" id="IPR036881">
    <property type="entry name" value="Glyco_hydro_3_C_sf"/>
</dbReference>
<reference evidence="5 6" key="1">
    <citation type="submission" date="2023-04" db="EMBL/GenBank/DDBJ databases">
        <title>Marinobulbifer ophiurae gen. nov., sp. Nov., isolate from tissue of brittle star Ophioplocus japonicus.</title>
        <authorList>
            <person name="Kawano K."/>
            <person name="Sawayama S."/>
            <person name="Nakagawa S."/>
        </authorList>
    </citation>
    <scope>NUCLEOTIDE SEQUENCE [LARGE SCALE GENOMIC DNA]</scope>
    <source>
        <strain evidence="5 6">NKW57</strain>
    </source>
</reference>
<dbReference type="InterPro" id="IPR001764">
    <property type="entry name" value="Glyco_hydro_3_N"/>
</dbReference>
<dbReference type="InterPro" id="IPR036962">
    <property type="entry name" value="Glyco_hydro_3_N_sf"/>
</dbReference>
<feature type="domain" description="Glycoside hydrolase family 3 N-terminal" evidence="2">
    <location>
        <begin position="24"/>
        <end position="346"/>
    </location>
</feature>
<evidence type="ECO:0000256" key="1">
    <source>
        <dbReference type="ARBA" id="ARBA00022801"/>
    </source>
</evidence>
<accession>A0ABQ6M0T7</accession>
<gene>
    <name evidence="5" type="ORF">MNKW57_22810</name>
</gene>
<evidence type="ECO:0000313" key="6">
    <source>
        <dbReference type="Proteomes" id="UP001224392"/>
    </source>
</evidence>
<feature type="domain" description="ExoP galactose-binding-like" evidence="4">
    <location>
        <begin position="636"/>
        <end position="792"/>
    </location>
</feature>
<protein>
    <submittedName>
        <fullName evidence="5">Exo 1,3/1,4-beta-D-glucan glucohydrolase</fullName>
    </submittedName>
</protein>
<dbReference type="PANTHER" id="PTHR30620">
    <property type="entry name" value="PERIPLASMIC BETA-GLUCOSIDASE-RELATED"/>
    <property type="match status" value="1"/>
</dbReference>
<dbReference type="Pfam" id="PF00933">
    <property type="entry name" value="Glyco_hydro_3"/>
    <property type="match status" value="1"/>
</dbReference>
<evidence type="ECO:0000259" key="4">
    <source>
        <dbReference type="Pfam" id="PF18559"/>
    </source>
</evidence>
<dbReference type="SUPFAM" id="SSF51445">
    <property type="entry name" value="(Trans)glycosidases"/>
    <property type="match status" value="1"/>
</dbReference>
<keyword evidence="6" id="KW-1185">Reference proteome</keyword>
<dbReference type="InterPro" id="IPR017853">
    <property type="entry name" value="GH"/>
</dbReference>
<feature type="domain" description="Glycoside hydrolase family 3 C-terminal" evidence="3">
    <location>
        <begin position="386"/>
        <end position="601"/>
    </location>
</feature>
<dbReference type="Pfam" id="PF18559">
    <property type="entry name" value="Exop_C"/>
    <property type="match status" value="1"/>
</dbReference>
<dbReference type="Pfam" id="PF01915">
    <property type="entry name" value="Glyco_hydro_3_C"/>
    <property type="match status" value="1"/>
</dbReference>
<dbReference type="InterPro" id="IPR041443">
    <property type="entry name" value="Exop_C"/>
</dbReference>
<dbReference type="Gene3D" id="2.60.120.430">
    <property type="entry name" value="Galactose-binding lectin"/>
    <property type="match status" value="1"/>
</dbReference>
<dbReference type="Gene3D" id="3.40.50.1700">
    <property type="entry name" value="Glycoside hydrolase family 3 C-terminal domain"/>
    <property type="match status" value="1"/>
</dbReference>
<evidence type="ECO:0000259" key="2">
    <source>
        <dbReference type="Pfam" id="PF00933"/>
    </source>
</evidence>
<proteinExistence type="predicted"/>
<dbReference type="SUPFAM" id="SSF52279">
    <property type="entry name" value="Beta-D-glucan exohydrolase, C-terminal domain"/>
    <property type="match status" value="1"/>
</dbReference>
<dbReference type="PRINTS" id="PR00133">
    <property type="entry name" value="GLHYDRLASE3"/>
</dbReference>
<dbReference type="Gene3D" id="3.20.20.300">
    <property type="entry name" value="Glycoside hydrolase, family 3, N-terminal domain"/>
    <property type="match status" value="1"/>
</dbReference>
<dbReference type="EMBL" id="BSYJ01000004">
    <property type="protein sequence ID" value="GMG87960.1"/>
    <property type="molecule type" value="Genomic_DNA"/>
</dbReference>